<comment type="subcellular location">
    <subcellularLocation>
        <location evidence="1">Cell envelope</location>
    </subcellularLocation>
</comment>
<protein>
    <submittedName>
        <fullName evidence="6">HlyD family efflux transporter periplasmic adaptor subunit</fullName>
    </submittedName>
</protein>
<keyword evidence="5" id="KW-0472">Membrane</keyword>
<dbReference type="RefSeq" id="WP_204720711.1">
    <property type="nucleotide sequence ID" value="NZ_JACSNR010000005.1"/>
</dbReference>
<evidence type="ECO:0000256" key="2">
    <source>
        <dbReference type="ARBA" id="ARBA00023054"/>
    </source>
</evidence>
<evidence type="ECO:0000313" key="7">
    <source>
        <dbReference type="Proteomes" id="UP000724149"/>
    </source>
</evidence>
<evidence type="ECO:0000256" key="4">
    <source>
        <dbReference type="SAM" id="MobiDB-lite"/>
    </source>
</evidence>
<feature type="region of interest" description="Disordered" evidence="4">
    <location>
        <begin position="1"/>
        <end position="24"/>
    </location>
</feature>
<keyword evidence="7" id="KW-1185">Reference proteome</keyword>
<keyword evidence="5" id="KW-0812">Transmembrane</keyword>
<evidence type="ECO:0000313" key="6">
    <source>
        <dbReference type="EMBL" id="MBM6923338.1"/>
    </source>
</evidence>
<dbReference type="InterPro" id="IPR050465">
    <property type="entry name" value="UPF0194_transport"/>
</dbReference>
<keyword evidence="5" id="KW-1133">Transmembrane helix</keyword>
<dbReference type="Gene3D" id="2.40.30.170">
    <property type="match status" value="1"/>
</dbReference>
<comment type="caution">
    <text evidence="6">The sequence shown here is derived from an EMBL/GenBank/DDBJ whole genome shotgun (WGS) entry which is preliminary data.</text>
</comment>
<evidence type="ECO:0000256" key="5">
    <source>
        <dbReference type="SAM" id="Phobius"/>
    </source>
</evidence>
<evidence type="ECO:0000256" key="3">
    <source>
        <dbReference type="SAM" id="Coils"/>
    </source>
</evidence>
<name>A0ABS2GPC4_9FIRM</name>
<dbReference type="Proteomes" id="UP000724149">
    <property type="component" value="Unassembled WGS sequence"/>
</dbReference>
<feature type="transmembrane region" description="Helical" evidence="5">
    <location>
        <begin position="32"/>
        <end position="53"/>
    </location>
</feature>
<dbReference type="Gene3D" id="2.40.420.20">
    <property type="match status" value="1"/>
</dbReference>
<gene>
    <name evidence="6" type="ORF">H9X81_06505</name>
</gene>
<keyword evidence="2 3" id="KW-0175">Coiled coil</keyword>
<dbReference type="Gene3D" id="2.40.50.100">
    <property type="match status" value="1"/>
</dbReference>
<sequence length="430" mass="47435">MEETTEIQKTEQLPAEKPAEKPKKKKLSKKKIALIVAAALILVPLGSCVYGTLTYKPTLNGAAASMGEIRTTVSFSANVAGDGLEKYPIPETTEVEKVYFEVGDSVKAGDLIVKFDNSDAVDAYKKATINYETARLQLNETEKDYWDLKEDLDDCIEDIEFYKEKWKDYEDYETIGNTTDEDLIEANRLYNNYFSKWEAAKDQKEALEKQIPSADYIKIQQLNFELTKMTLDEAEDVYNNLPQDIYAQHDGVIETIGVTDYGTAAKGTVAVSILTSESNTVEFNIGRYDIGDIQVGQKATATIGGVEYPGTVTHIDSVAKDDSVRAEVTLDNPEGVVPGISAELDIETYLNENCLTIPIEASKTDRTGDYCYVARDNGDGTYRPEKVYITTGNSSLTSVEVLEGLNEGDIVITNPPANIENMTSASLILA</sequence>
<dbReference type="EMBL" id="JACSNR010000005">
    <property type="protein sequence ID" value="MBM6923338.1"/>
    <property type="molecule type" value="Genomic_DNA"/>
</dbReference>
<dbReference type="PANTHER" id="PTHR32347:SF14">
    <property type="entry name" value="EFFLUX SYSTEM COMPONENT YKNX-RELATED"/>
    <property type="match status" value="1"/>
</dbReference>
<proteinExistence type="predicted"/>
<reference evidence="6 7" key="1">
    <citation type="journal article" date="2021" name="Sci. Rep.">
        <title>The distribution of antibiotic resistance genes in chicken gut microbiota commensals.</title>
        <authorList>
            <person name="Juricova H."/>
            <person name="Matiasovicova J."/>
            <person name="Kubasova T."/>
            <person name="Cejkova D."/>
            <person name="Rychlik I."/>
        </authorList>
    </citation>
    <scope>NUCLEOTIDE SEQUENCE [LARGE SCALE GENOMIC DNA]</scope>
    <source>
        <strain evidence="6 7">An564</strain>
    </source>
</reference>
<organism evidence="6 7">
    <name type="scientific">Hydrogenoanaerobacterium saccharovorans</name>
    <dbReference type="NCBI Taxonomy" id="474960"/>
    <lineage>
        <taxon>Bacteria</taxon>
        <taxon>Bacillati</taxon>
        <taxon>Bacillota</taxon>
        <taxon>Clostridia</taxon>
        <taxon>Eubacteriales</taxon>
        <taxon>Oscillospiraceae</taxon>
        <taxon>Hydrogenoanaerobacterium</taxon>
    </lineage>
</organism>
<accession>A0ABS2GPC4</accession>
<dbReference type="PANTHER" id="PTHR32347">
    <property type="entry name" value="EFFLUX SYSTEM COMPONENT YKNX-RELATED"/>
    <property type="match status" value="1"/>
</dbReference>
<feature type="coiled-coil region" evidence="3">
    <location>
        <begin position="124"/>
        <end position="158"/>
    </location>
</feature>
<evidence type="ECO:0000256" key="1">
    <source>
        <dbReference type="ARBA" id="ARBA00004196"/>
    </source>
</evidence>